<dbReference type="RefSeq" id="XP_007764512.1">
    <property type="nucleotide sequence ID" value="XM_007766322.1"/>
</dbReference>
<proteinExistence type="predicted"/>
<dbReference type="EMBL" id="JH711574">
    <property type="protein sequence ID" value="EIW84830.1"/>
    <property type="molecule type" value="Genomic_DNA"/>
</dbReference>
<comment type="caution">
    <text evidence="2">The sequence shown here is derived from an EMBL/GenBank/DDBJ whole genome shotgun (WGS) entry which is preliminary data.</text>
</comment>
<dbReference type="KEGG" id="cput:CONPUDRAFT_162154"/>
<dbReference type="Gene3D" id="1.20.1280.50">
    <property type="match status" value="1"/>
</dbReference>
<dbReference type="Proteomes" id="UP000053558">
    <property type="component" value="Unassembled WGS sequence"/>
</dbReference>
<gene>
    <name evidence="2" type="ORF">CONPUDRAFT_162154</name>
</gene>
<reference evidence="3" key="1">
    <citation type="journal article" date="2012" name="Science">
        <title>The Paleozoic origin of enzymatic lignin decomposition reconstructed from 31 fungal genomes.</title>
        <authorList>
            <person name="Floudas D."/>
            <person name="Binder M."/>
            <person name="Riley R."/>
            <person name="Barry K."/>
            <person name="Blanchette R.A."/>
            <person name="Henrissat B."/>
            <person name="Martinez A.T."/>
            <person name="Otillar R."/>
            <person name="Spatafora J.W."/>
            <person name="Yadav J.S."/>
            <person name="Aerts A."/>
            <person name="Benoit I."/>
            <person name="Boyd A."/>
            <person name="Carlson A."/>
            <person name="Copeland A."/>
            <person name="Coutinho P.M."/>
            <person name="de Vries R.P."/>
            <person name="Ferreira P."/>
            <person name="Findley K."/>
            <person name="Foster B."/>
            <person name="Gaskell J."/>
            <person name="Glotzer D."/>
            <person name="Gorecki P."/>
            <person name="Heitman J."/>
            <person name="Hesse C."/>
            <person name="Hori C."/>
            <person name="Igarashi K."/>
            <person name="Jurgens J.A."/>
            <person name="Kallen N."/>
            <person name="Kersten P."/>
            <person name="Kohler A."/>
            <person name="Kuees U."/>
            <person name="Kumar T.K.A."/>
            <person name="Kuo A."/>
            <person name="LaButti K."/>
            <person name="Larrondo L.F."/>
            <person name="Lindquist E."/>
            <person name="Ling A."/>
            <person name="Lombard V."/>
            <person name="Lucas S."/>
            <person name="Lundell T."/>
            <person name="Martin R."/>
            <person name="McLaughlin D.J."/>
            <person name="Morgenstern I."/>
            <person name="Morin E."/>
            <person name="Murat C."/>
            <person name="Nagy L.G."/>
            <person name="Nolan M."/>
            <person name="Ohm R.A."/>
            <person name="Patyshakuliyeva A."/>
            <person name="Rokas A."/>
            <person name="Ruiz-Duenas F.J."/>
            <person name="Sabat G."/>
            <person name="Salamov A."/>
            <person name="Samejima M."/>
            <person name="Schmutz J."/>
            <person name="Slot J.C."/>
            <person name="St John F."/>
            <person name="Stenlid J."/>
            <person name="Sun H."/>
            <person name="Sun S."/>
            <person name="Syed K."/>
            <person name="Tsang A."/>
            <person name="Wiebenga A."/>
            <person name="Young D."/>
            <person name="Pisabarro A."/>
            <person name="Eastwood D.C."/>
            <person name="Martin F."/>
            <person name="Cullen D."/>
            <person name="Grigoriev I.V."/>
            <person name="Hibbett D.S."/>
        </authorList>
    </citation>
    <scope>NUCLEOTIDE SEQUENCE [LARGE SCALE GENOMIC DNA]</scope>
    <source>
        <strain evidence="3">RWD-64-598 SS2</strain>
    </source>
</reference>
<sequence length="625" mass="70790">MSSTKQLITINSLPREILEHIFEERVELAHSQDGIGVWPYHRCRSGCILDWIPITHVCSRWRTIALEFQKLWTRIVLFHPEWTQLMLDRAGVAPLTVLVAHDDLLEKSDNMWMNDDFLADEDDLSSSQIDSSDDDSGSLDYDGDHSTANQNLPHQSSDKTKSMLHKLRENLNRVKDLSIQSPDTDNREGLTRPVRRWLERDDSGKLESLTLVLCGYWRGPLAHPQSIKRLSMKLSSPVVELDAEDEAHLLFEGMTALEELIIENTLMMSEDTLEGSKIHLPKLRYLHVDDEMYHCLEFLGALTQPRPFDYFGLKTGSCDIASDLPTLRDLVKLSAPGGGASISDLSGYHCALRVGIAEDAIPRGGTPFTLTAWRRESTNCSQVVEFARQGKVPPLPHNDFVDFTDEDEEDESEDGEHEDVKERMRNRNAMPLFRSTNPTLYLASDLRDEDNYGTDREIDGLQLLSNAFKLHTVVFASIDATLVDVTEISEDGMFTILQSMPSLRALELRAFSPSSFRFLKPRKILESKTVPAESLRELWIADTSFYPDDDYEVEHYDSEDEEASDVFVPKEETTLSGCLAARAALGNGLEKLVLKDCDYMQPQEWTALQAVTFTVEVIRSLSELD</sequence>
<evidence type="ECO:0000313" key="2">
    <source>
        <dbReference type="EMBL" id="EIW84830.1"/>
    </source>
</evidence>
<organism evidence="2 3">
    <name type="scientific">Coniophora puteana (strain RWD-64-598)</name>
    <name type="common">Brown rot fungus</name>
    <dbReference type="NCBI Taxonomy" id="741705"/>
    <lineage>
        <taxon>Eukaryota</taxon>
        <taxon>Fungi</taxon>
        <taxon>Dikarya</taxon>
        <taxon>Basidiomycota</taxon>
        <taxon>Agaricomycotina</taxon>
        <taxon>Agaricomycetes</taxon>
        <taxon>Agaricomycetidae</taxon>
        <taxon>Boletales</taxon>
        <taxon>Coniophorineae</taxon>
        <taxon>Coniophoraceae</taxon>
        <taxon>Coniophora</taxon>
    </lineage>
</organism>
<dbReference type="GeneID" id="19204685"/>
<accession>A0A5M3N0A0</accession>
<name>A0A5M3N0A0_CONPW</name>
<feature type="compositionally biased region" description="Acidic residues" evidence="1">
    <location>
        <begin position="402"/>
        <end position="417"/>
    </location>
</feature>
<dbReference type="OrthoDB" id="3023006at2759"/>
<evidence type="ECO:0000313" key="3">
    <source>
        <dbReference type="Proteomes" id="UP000053558"/>
    </source>
</evidence>
<protein>
    <submittedName>
        <fullName evidence="2">Uncharacterized protein</fullName>
    </submittedName>
</protein>
<dbReference type="AlphaFoldDB" id="A0A5M3N0A0"/>
<keyword evidence="3" id="KW-1185">Reference proteome</keyword>
<feature type="region of interest" description="Disordered" evidence="1">
    <location>
        <begin position="402"/>
        <end position="422"/>
    </location>
</feature>
<evidence type="ECO:0000256" key="1">
    <source>
        <dbReference type="SAM" id="MobiDB-lite"/>
    </source>
</evidence>
<feature type="region of interest" description="Disordered" evidence="1">
    <location>
        <begin position="123"/>
        <end position="161"/>
    </location>
</feature>